<dbReference type="Proteomes" id="UP000076532">
    <property type="component" value="Unassembled WGS sequence"/>
</dbReference>
<evidence type="ECO:0000313" key="2">
    <source>
        <dbReference type="EMBL" id="KZP31307.1"/>
    </source>
</evidence>
<feature type="region of interest" description="Disordered" evidence="1">
    <location>
        <begin position="129"/>
        <end position="278"/>
    </location>
</feature>
<dbReference type="EMBL" id="KV417490">
    <property type="protein sequence ID" value="KZP31307.1"/>
    <property type="molecule type" value="Genomic_DNA"/>
</dbReference>
<name>A0A166U4L1_9AGAM</name>
<evidence type="ECO:0000256" key="1">
    <source>
        <dbReference type="SAM" id="MobiDB-lite"/>
    </source>
</evidence>
<feature type="compositionally biased region" description="Low complexity" evidence="1">
    <location>
        <begin position="322"/>
        <end position="332"/>
    </location>
</feature>
<feature type="compositionally biased region" description="Polar residues" evidence="1">
    <location>
        <begin position="157"/>
        <end position="171"/>
    </location>
</feature>
<feature type="compositionally biased region" description="Pro residues" evidence="1">
    <location>
        <begin position="307"/>
        <end position="321"/>
    </location>
</feature>
<feature type="compositionally biased region" description="Basic and acidic residues" evidence="1">
    <location>
        <begin position="90"/>
        <end position="99"/>
    </location>
</feature>
<reference evidence="2 3" key="1">
    <citation type="journal article" date="2016" name="Mol. Biol. Evol.">
        <title>Comparative Genomics of Early-Diverging Mushroom-Forming Fungi Provides Insights into the Origins of Lignocellulose Decay Capabilities.</title>
        <authorList>
            <person name="Nagy L.G."/>
            <person name="Riley R."/>
            <person name="Tritt A."/>
            <person name="Adam C."/>
            <person name="Daum C."/>
            <person name="Floudas D."/>
            <person name="Sun H."/>
            <person name="Yadav J.S."/>
            <person name="Pangilinan J."/>
            <person name="Larsson K.H."/>
            <person name="Matsuura K."/>
            <person name="Barry K."/>
            <person name="Labutti K."/>
            <person name="Kuo R."/>
            <person name="Ohm R.A."/>
            <person name="Bhattacharya S.S."/>
            <person name="Shirouzu T."/>
            <person name="Yoshinaga Y."/>
            <person name="Martin F.M."/>
            <person name="Grigoriev I.V."/>
            <person name="Hibbett D.S."/>
        </authorList>
    </citation>
    <scope>NUCLEOTIDE SEQUENCE [LARGE SCALE GENOMIC DNA]</scope>
    <source>
        <strain evidence="2 3">CBS 109695</strain>
    </source>
</reference>
<evidence type="ECO:0000313" key="3">
    <source>
        <dbReference type="Proteomes" id="UP000076532"/>
    </source>
</evidence>
<feature type="compositionally biased region" description="Polar residues" evidence="1">
    <location>
        <begin position="1"/>
        <end position="32"/>
    </location>
</feature>
<feature type="region of interest" description="Disordered" evidence="1">
    <location>
        <begin position="301"/>
        <end position="355"/>
    </location>
</feature>
<protein>
    <submittedName>
        <fullName evidence="2">Uncharacterized protein</fullName>
    </submittedName>
</protein>
<feature type="compositionally biased region" description="Low complexity" evidence="1">
    <location>
        <begin position="340"/>
        <end position="351"/>
    </location>
</feature>
<dbReference type="AlphaFoldDB" id="A0A166U4L1"/>
<feature type="compositionally biased region" description="Acidic residues" evidence="1">
    <location>
        <begin position="232"/>
        <end position="253"/>
    </location>
</feature>
<keyword evidence="3" id="KW-1185">Reference proteome</keyword>
<feature type="compositionally biased region" description="Basic and acidic residues" evidence="1">
    <location>
        <begin position="132"/>
        <end position="143"/>
    </location>
</feature>
<sequence>MNIQSLLNTQDRQITPCSSMPSMSTALSPTSIPASTSHPTMSSTSPTSRSPLSAPEPIILAPHLRGHRSPLSNSPPSYTPGHSPPLKRALSPDHHDQQRSRPSHSPTMPIPARASHSPYMGLEALVQAATQEQRRMEASERAASHSPVVDRPPAASVSRSPEGSHSSNTRSLIPLDVTPHPRSRSPPPPKKQRRSDSPPRRLSGPGVPMPPGEQDPHEWLLEHYASPPADSPDADATDPEPTPADDMEVDDELLSLVEPVLPPPPPMQQQPPMRYPFAAPPPVLRISKPLMPTVVTTIHSPTITFPGPSPLGPGPMPPPAHGGPSAPAAKAPAKSKAKKSAPAAAAAAAAPVSSQEYMHCAFC</sequence>
<feature type="compositionally biased region" description="Low complexity" evidence="1">
    <location>
        <begin position="33"/>
        <end position="53"/>
    </location>
</feature>
<gene>
    <name evidence="2" type="ORF">FIBSPDRAFT_46524</name>
</gene>
<feature type="compositionally biased region" description="Pro residues" evidence="1">
    <location>
        <begin position="260"/>
        <end position="269"/>
    </location>
</feature>
<accession>A0A166U4L1</accession>
<organism evidence="2 3">
    <name type="scientific">Athelia psychrophila</name>
    <dbReference type="NCBI Taxonomy" id="1759441"/>
    <lineage>
        <taxon>Eukaryota</taxon>
        <taxon>Fungi</taxon>
        <taxon>Dikarya</taxon>
        <taxon>Basidiomycota</taxon>
        <taxon>Agaricomycotina</taxon>
        <taxon>Agaricomycetes</taxon>
        <taxon>Agaricomycetidae</taxon>
        <taxon>Atheliales</taxon>
        <taxon>Atheliaceae</taxon>
        <taxon>Athelia</taxon>
    </lineage>
</organism>
<feature type="region of interest" description="Disordered" evidence="1">
    <location>
        <begin position="1"/>
        <end position="115"/>
    </location>
</feature>
<proteinExistence type="predicted"/>